<evidence type="ECO:0000256" key="1">
    <source>
        <dbReference type="SAM" id="Phobius"/>
    </source>
</evidence>
<proteinExistence type="predicted"/>
<evidence type="ECO:0000313" key="2">
    <source>
        <dbReference type="EMBL" id="JAH59339.1"/>
    </source>
</evidence>
<dbReference type="AlphaFoldDB" id="A0A0E9U0C5"/>
<reference evidence="2" key="2">
    <citation type="journal article" date="2015" name="Fish Shellfish Immunol.">
        <title>Early steps in the European eel (Anguilla anguilla)-Vibrio vulnificus interaction in the gills: Role of the RtxA13 toxin.</title>
        <authorList>
            <person name="Callol A."/>
            <person name="Pajuelo D."/>
            <person name="Ebbesson L."/>
            <person name="Teles M."/>
            <person name="MacKenzie S."/>
            <person name="Amaro C."/>
        </authorList>
    </citation>
    <scope>NUCLEOTIDE SEQUENCE</scope>
</reference>
<feature type="transmembrane region" description="Helical" evidence="1">
    <location>
        <begin position="6"/>
        <end position="27"/>
    </location>
</feature>
<keyword evidence="1" id="KW-0472">Membrane</keyword>
<protein>
    <submittedName>
        <fullName evidence="2">Uncharacterized protein</fullName>
    </submittedName>
</protein>
<dbReference type="EMBL" id="GBXM01049238">
    <property type="protein sequence ID" value="JAH59339.1"/>
    <property type="molecule type" value="Transcribed_RNA"/>
</dbReference>
<accession>A0A0E9U0C5</accession>
<sequence length="59" mass="6920">MQQTVFLLYFYIINSFLTMTVVLLTLVNHSTTLCVVLYTQLNFAITMYERWQLGIIILA</sequence>
<keyword evidence="1" id="KW-0812">Transmembrane</keyword>
<name>A0A0E9U0C5_ANGAN</name>
<keyword evidence="1" id="KW-1133">Transmembrane helix</keyword>
<organism evidence="2">
    <name type="scientific">Anguilla anguilla</name>
    <name type="common">European freshwater eel</name>
    <name type="synonym">Muraena anguilla</name>
    <dbReference type="NCBI Taxonomy" id="7936"/>
    <lineage>
        <taxon>Eukaryota</taxon>
        <taxon>Metazoa</taxon>
        <taxon>Chordata</taxon>
        <taxon>Craniata</taxon>
        <taxon>Vertebrata</taxon>
        <taxon>Euteleostomi</taxon>
        <taxon>Actinopterygii</taxon>
        <taxon>Neopterygii</taxon>
        <taxon>Teleostei</taxon>
        <taxon>Anguilliformes</taxon>
        <taxon>Anguillidae</taxon>
        <taxon>Anguilla</taxon>
    </lineage>
</organism>
<reference evidence="2" key="1">
    <citation type="submission" date="2014-11" db="EMBL/GenBank/DDBJ databases">
        <authorList>
            <person name="Amaro Gonzalez C."/>
        </authorList>
    </citation>
    <scope>NUCLEOTIDE SEQUENCE</scope>
</reference>